<dbReference type="InterPro" id="IPR005119">
    <property type="entry name" value="LysR_subst-bd"/>
</dbReference>
<dbReference type="InterPro" id="IPR050176">
    <property type="entry name" value="LTTR"/>
</dbReference>
<keyword evidence="4" id="KW-0804">Transcription</keyword>
<dbReference type="Proteomes" id="UP000698752">
    <property type="component" value="Unassembled WGS sequence"/>
</dbReference>
<evidence type="ECO:0000256" key="2">
    <source>
        <dbReference type="ARBA" id="ARBA00023015"/>
    </source>
</evidence>
<comment type="similarity">
    <text evidence="1">Belongs to the LysR transcriptional regulatory family.</text>
</comment>
<dbReference type="PANTHER" id="PTHR30579">
    <property type="entry name" value="TRANSCRIPTIONAL REGULATOR"/>
    <property type="match status" value="1"/>
</dbReference>
<accession>A0ABS5EI97</accession>
<evidence type="ECO:0000256" key="4">
    <source>
        <dbReference type="ARBA" id="ARBA00023163"/>
    </source>
</evidence>
<gene>
    <name evidence="6" type="ORF">GXW78_13650</name>
</gene>
<name>A0ABS5EI97_9PROT</name>
<keyword evidence="2" id="KW-0805">Transcription regulation</keyword>
<dbReference type="PANTHER" id="PTHR30579:SF8">
    <property type="entry name" value="HTH-TYPE TRANSCRIPTIONAL REGULATOR HDFR"/>
    <property type="match status" value="1"/>
</dbReference>
<dbReference type="InterPro" id="IPR000847">
    <property type="entry name" value="LysR_HTH_N"/>
</dbReference>
<feature type="domain" description="HTH lysR-type" evidence="5">
    <location>
        <begin position="1"/>
        <end position="58"/>
    </location>
</feature>
<dbReference type="EMBL" id="JAAEDI010000013">
    <property type="protein sequence ID" value="MBR0650716.1"/>
    <property type="molecule type" value="Genomic_DNA"/>
</dbReference>
<dbReference type="PRINTS" id="PR00039">
    <property type="entry name" value="HTHLYSR"/>
</dbReference>
<evidence type="ECO:0000313" key="7">
    <source>
        <dbReference type="Proteomes" id="UP000698752"/>
    </source>
</evidence>
<dbReference type="InterPro" id="IPR036388">
    <property type="entry name" value="WH-like_DNA-bd_sf"/>
</dbReference>
<dbReference type="Gene3D" id="1.10.10.10">
    <property type="entry name" value="Winged helix-like DNA-binding domain superfamily/Winged helix DNA-binding domain"/>
    <property type="match status" value="1"/>
</dbReference>
<evidence type="ECO:0000256" key="1">
    <source>
        <dbReference type="ARBA" id="ARBA00009437"/>
    </source>
</evidence>
<dbReference type="Pfam" id="PF00126">
    <property type="entry name" value="HTH_1"/>
    <property type="match status" value="1"/>
</dbReference>
<dbReference type="SUPFAM" id="SSF53850">
    <property type="entry name" value="Periplasmic binding protein-like II"/>
    <property type="match status" value="1"/>
</dbReference>
<dbReference type="InterPro" id="IPR036390">
    <property type="entry name" value="WH_DNA-bd_sf"/>
</dbReference>
<evidence type="ECO:0000313" key="6">
    <source>
        <dbReference type="EMBL" id="MBR0650716.1"/>
    </source>
</evidence>
<evidence type="ECO:0000259" key="5">
    <source>
        <dbReference type="PROSITE" id="PS50931"/>
    </source>
</evidence>
<protein>
    <submittedName>
        <fullName evidence="6">LysR family transcriptional regulator</fullName>
    </submittedName>
</protein>
<organism evidence="6 7">
    <name type="scientific">Neoroseomonas terrae</name>
    <dbReference type="NCBI Taxonomy" id="424799"/>
    <lineage>
        <taxon>Bacteria</taxon>
        <taxon>Pseudomonadati</taxon>
        <taxon>Pseudomonadota</taxon>
        <taxon>Alphaproteobacteria</taxon>
        <taxon>Acetobacterales</taxon>
        <taxon>Acetobacteraceae</taxon>
        <taxon>Neoroseomonas</taxon>
    </lineage>
</organism>
<comment type="caution">
    <text evidence="6">The sequence shown here is derived from an EMBL/GenBank/DDBJ whole genome shotgun (WGS) entry which is preliminary data.</text>
</comment>
<dbReference type="Gene3D" id="3.40.190.290">
    <property type="match status" value="1"/>
</dbReference>
<evidence type="ECO:0000256" key="3">
    <source>
        <dbReference type="ARBA" id="ARBA00023125"/>
    </source>
</evidence>
<dbReference type="SUPFAM" id="SSF46785">
    <property type="entry name" value="Winged helix' DNA-binding domain"/>
    <property type="match status" value="1"/>
</dbReference>
<proteinExistence type="inferred from homology"/>
<dbReference type="RefSeq" id="WP_211869375.1">
    <property type="nucleotide sequence ID" value="NZ_JAAEDI010000013.1"/>
</dbReference>
<dbReference type="PROSITE" id="PS50931">
    <property type="entry name" value="HTH_LYSR"/>
    <property type="match status" value="1"/>
</dbReference>
<keyword evidence="3" id="KW-0238">DNA-binding</keyword>
<reference evidence="7" key="1">
    <citation type="journal article" date="2021" name="Syst. Appl. Microbiol.">
        <title>Roseomonas hellenica sp. nov., isolated from roots of wild-growing Alkanna tinctoria.</title>
        <authorList>
            <person name="Rat A."/>
            <person name="Naranjo H.D."/>
            <person name="Lebbe L."/>
            <person name="Cnockaert M."/>
            <person name="Krigas N."/>
            <person name="Grigoriadou K."/>
            <person name="Maloupa E."/>
            <person name="Willems A."/>
        </authorList>
    </citation>
    <scope>NUCLEOTIDE SEQUENCE [LARGE SCALE GENOMIC DNA]</scope>
    <source>
        <strain evidence="7">LMG 31159</strain>
    </source>
</reference>
<dbReference type="Pfam" id="PF03466">
    <property type="entry name" value="LysR_substrate"/>
    <property type="match status" value="1"/>
</dbReference>
<sequence>MDIELVRTFLAIVAAGSFVRAADRLNVSQTAVSARIRTLEAQLRRRLFIRNKGGASLTSAGEQFLRHAPSLVQLWERARQEVAVPESRRAVLSVGAEHSLWDPLLLRWLLWLRRHQPDVALRAHVFLSERVLDQVADGIIDIGIVYAARHRPGLRVELLMEERLVLVRGTAAGIGRDDYVQVDRGDELLSGNAPGQQEPSLVVDLGPLGLGYILEAGGTGYFRLSSVKPHLRSGRLELVPNAPDFLYPAYAVFNEASSDPSLVASALDGLRKIAREEASPVRARRGGRP</sequence>
<keyword evidence="7" id="KW-1185">Reference proteome</keyword>